<feature type="transmembrane region" description="Helical" evidence="1">
    <location>
        <begin position="256"/>
        <end position="289"/>
    </location>
</feature>
<reference evidence="2 3" key="1">
    <citation type="submission" date="2011-06" db="EMBL/GenBank/DDBJ databases">
        <title>The complete genome of Spirochaeta thermophila DSM 6578.</title>
        <authorList>
            <consortium name="US DOE Joint Genome Institute (JGI-PGF)"/>
            <person name="Lucas S."/>
            <person name="Lapidus A."/>
            <person name="Bruce D."/>
            <person name="Goodwin L."/>
            <person name="Pitluck S."/>
            <person name="Peters L."/>
            <person name="Kyrpides N."/>
            <person name="Mavromatis K."/>
            <person name="Ivanova N."/>
            <person name="Mikailova N."/>
            <person name="Pagani I."/>
            <person name="Chertkov O."/>
            <person name="Detter J.C."/>
            <person name="Tapia R."/>
            <person name="Han C."/>
            <person name="Land M."/>
            <person name="Hauser L."/>
            <person name="Markowitz V."/>
            <person name="Cheng J.-F."/>
            <person name="Hugenholtz P."/>
            <person name="Woyke T."/>
            <person name="Wu D."/>
            <person name="Spring S."/>
            <person name="Merkhoffer B."/>
            <person name="Schneider S."/>
            <person name="Klenk H.-P."/>
            <person name="Eisen J.A."/>
        </authorList>
    </citation>
    <scope>NUCLEOTIDE SEQUENCE [LARGE SCALE GENOMIC DNA]</scope>
    <source>
        <strain evidence="3">ATCC 700085 / DSM 6578 / Z-1203</strain>
    </source>
</reference>
<evidence type="ECO:0000256" key="1">
    <source>
        <dbReference type="SAM" id="Phobius"/>
    </source>
</evidence>
<feature type="transmembrane region" description="Helical" evidence="1">
    <location>
        <begin position="56"/>
        <end position="79"/>
    </location>
</feature>
<sequence length="295" mass="32592">MVSYLSGLLLPFFLVPLVYLFYRARRVSWYAALGTAGGGLLALHLLLWGLEGWDPAWGVLVGMNLLLLFLWMGGLVFLVEDVLPFPRFTRLIVITAVAAVVTGLVVAVGLAWGNLAELAYTMWDRVLTLLGGDVFVEDLSSQERMETFSVLVQALGSSLFVWYMVILAGNWYFGWLLSHPGMSLLAGFRAPAWFLWWFLLSFAGFLLERFVDLPLGLAFAVRNAFAMGLVIYGVQGVGVLSFHLRRLFPRGGSVALIGLCVVSLFIPGMNLLVGVLLPGLGIAEYWLVLRPRKES</sequence>
<feature type="transmembrane region" description="Helical" evidence="1">
    <location>
        <begin position="91"/>
        <end position="112"/>
    </location>
</feature>
<gene>
    <name evidence="2" type="ordered locus">Spith_0841</name>
</gene>
<keyword evidence="1" id="KW-0812">Transmembrane</keyword>
<keyword evidence="1" id="KW-1133">Transmembrane helix</keyword>
<dbReference type="EMBL" id="CP002903">
    <property type="protein sequence ID" value="AEJ61116.1"/>
    <property type="molecule type" value="Genomic_DNA"/>
</dbReference>
<dbReference type="STRING" id="869211.Spith_0841"/>
<dbReference type="Proteomes" id="UP000007254">
    <property type="component" value="Chromosome"/>
</dbReference>
<evidence type="ECO:0000313" key="2">
    <source>
        <dbReference type="EMBL" id="AEJ61116.1"/>
    </source>
</evidence>
<organism evidence="2 3">
    <name type="scientific">Winmispira thermophila (strain ATCC 700085 / DSM 6578 / Z-1203)</name>
    <name type="common">Spirochaeta thermophila</name>
    <dbReference type="NCBI Taxonomy" id="869211"/>
    <lineage>
        <taxon>Bacteria</taxon>
        <taxon>Pseudomonadati</taxon>
        <taxon>Spirochaetota</taxon>
        <taxon>Spirochaetia</taxon>
        <taxon>Winmispirales</taxon>
        <taxon>Winmispiraceae</taxon>
        <taxon>Winmispira</taxon>
    </lineage>
</organism>
<proteinExistence type="predicted"/>
<dbReference type="HOGENOM" id="CLU_943044_0_0_12"/>
<evidence type="ECO:0000313" key="3">
    <source>
        <dbReference type="Proteomes" id="UP000007254"/>
    </source>
</evidence>
<feature type="transmembrane region" description="Helical" evidence="1">
    <location>
        <begin position="193"/>
        <end position="211"/>
    </location>
</feature>
<feature type="transmembrane region" description="Helical" evidence="1">
    <location>
        <begin position="6"/>
        <end position="22"/>
    </location>
</feature>
<protein>
    <recommendedName>
        <fullName evidence="4">DUF2232 domain-containing protein</fullName>
    </recommendedName>
</protein>
<evidence type="ECO:0008006" key="4">
    <source>
        <dbReference type="Google" id="ProtNLM"/>
    </source>
</evidence>
<dbReference type="RefSeq" id="WP_014624492.1">
    <property type="nucleotide sequence ID" value="NC_017583.1"/>
</dbReference>
<name>G0GBN8_WINT7</name>
<dbReference type="KEGG" id="stq:Spith_0841"/>
<feature type="transmembrane region" description="Helical" evidence="1">
    <location>
        <begin position="29"/>
        <end position="50"/>
    </location>
</feature>
<accession>G0GBN8</accession>
<keyword evidence="1" id="KW-0472">Membrane</keyword>
<keyword evidence="3" id="KW-1185">Reference proteome</keyword>
<dbReference type="AlphaFoldDB" id="G0GBN8"/>
<feature type="transmembrane region" description="Helical" evidence="1">
    <location>
        <begin position="223"/>
        <end position="244"/>
    </location>
</feature>
<feature type="transmembrane region" description="Helical" evidence="1">
    <location>
        <begin position="148"/>
        <end position="173"/>
    </location>
</feature>